<dbReference type="InterPro" id="IPR011333">
    <property type="entry name" value="SKP1/BTB/POZ_sf"/>
</dbReference>
<proteinExistence type="predicted"/>
<name>A0A026W1X2_OOCBI</name>
<reference evidence="1 2" key="1">
    <citation type="journal article" date="2014" name="Curr. Biol.">
        <title>The genome of the clonal raider ant Cerapachys biroi.</title>
        <authorList>
            <person name="Oxley P.R."/>
            <person name="Ji L."/>
            <person name="Fetter-Pruneda I."/>
            <person name="McKenzie S.K."/>
            <person name="Li C."/>
            <person name="Hu H."/>
            <person name="Zhang G."/>
            <person name="Kronauer D.J."/>
        </authorList>
    </citation>
    <scope>NUCLEOTIDE SEQUENCE [LARGE SCALE GENOMIC DNA]</scope>
</reference>
<dbReference type="STRING" id="2015173.A0A026W1X2"/>
<protein>
    <recommendedName>
        <fullName evidence="3">BTB domain-containing protein</fullName>
    </recommendedName>
</protein>
<dbReference type="Proteomes" id="UP000053097">
    <property type="component" value="Unassembled WGS sequence"/>
</dbReference>
<sequence length="127" mass="14664">MDAVKINDKPAAFCQLLLFITDKILPKPNDYRMLLDLLTVAHTYNVSQLASICEHLLLRHITIETVIDIINIAFTCNAEYLIQCTAHFLKLHIKQFSRKLIDIMDLRVSEENSKKIIELISQNELNI</sequence>
<dbReference type="Gene3D" id="3.30.710.10">
    <property type="entry name" value="Potassium Channel Kv1.1, Chain A"/>
    <property type="match status" value="1"/>
</dbReference>
<keyword evidence="2" id="KW-1185">Reference proteome</keyword>
<dbReference type="OMA" id="EYLIQCT"/>
<evidence type="ECO:0008006" key="3">
    <source>
        <dbReference type="Google" id="ProtNLM"/>
    </source>
</evidence>
<evidence type="ECO:0000313" key="2">
    <source>
        <dbReference type="Proteomes" id="UP000053097"/>
    </source>
</evidence>
<evidence type="ECO:0000313" key="1">
    <source>
        <dbReference type="EMBL" id="EZA50065.1"/>
    </source>
</evidence>
<dbReference type="EMBL" id="KK107487">
    <property type="protein sequence ID" value="EZA50065.1"/>
    <property type="molecule type" value="Genomic_DNA"/>
</dbReference>
<dbReference type="AlphaFoldDB" id="A0A026W1X2"/>
<gene>
    <name evidence="1" type="ORF">X777_11730</name>
</gene>
<organism evidence="1 2">
    <name type="scientific">Ooceraea biroi</name>
    <name type="common">Clonal raider ant</name>
    <name type="synonym">Cerapachys biroi</name>
    <dbReference type="NCBI Taxonomy" id="2015173"/>
    <lineage>
        <taxon>Eukaryota</taxon>
        <taxon>Metazoa</taxon>
        <taxon>Ecdysozoa</taxon>
        <taxon>Arthropoda</taxon>
        <taxon>Hexapoda</taxon>
        <taxon>Insecta</taxon>
        <taxon>Pterygota</taxon>
        <taxon>Neoptera</taxon>
        <taxon>Endopterygota</taxon>
        <taxon>Hymenoptera</taxon>
        <taxon>Apocrita</taxon>
        <taxon>Aculeata</taxon>
        <taxon>Formicoidea</taxon>
        <taxon>Formicidae</taxon>
        <taxon>Dorylinae</taxon>
        <taxon>Ooceraea</taxon>
    </lineage>
</organism>
<accession>A0A026W1X2</accession>